<dbReference type="EnsemblPlants" id="MELO3C031375.2.1">
    <property type="protein sequence ID" value="MELO3C031375.2.1"/>
    <property type="gene ID" value="MELO3C031375.2"/>
</dbReference>
<organism evidence="1">
    <name type="scientific">Cucumis melo</name>
    <name type="common">Muskmelon</name>
    <dbReference type="NCBI Taxonomy" id="3656"/>
    <lineage>
        <taxon>Eukaryota</taxon>
        <taxon>Viridiplantae</taxon>
        <taxon>Streptophyta</taxon>
        <taxon>Embryophyta</taxon>
        <taxon>Tracheophyta</taxon>
        <taxon>Spermatophyta</taxon>
        <taxon>Magnoliopsida</taxon>
        <taxon>eudicotyledons</taxon>
        <taxon>Gunneridae</taxon>
        <taxon>Pentapetalae</taxon>
        <taxon>rosids</taxon>
        <taxon>fabids</taxon>
        <taxon>Cucurbitales</taxon>
        <taxon>Cucurbitaceae</taxon>
        <taxon>Benincaseae</taxon>
        <taxon>Cucumis</taxon>
    </lineage>
</organism>
<dbReference type="Gramene" id="MELO3C031375.2.1">
    <property type="protein sequence ID" value="MELO3C031375.2.1"/>
    <property type="gene ID" value="MELO3C031375.2"/>
</dbReference>
<accession>A0A9I9EB58</accession>
<reference evidence="1" key="1">
    <citation type="submission" date="2023-03" db="UniProtKB">
        <authorList>
            <consortium name="EnsemblPlants"/>
        </authorList>
    </citation>
    <scope>IDENTIFICATION</scope>
</reference>
<protein>
    <submittedName>
        <fullName evidence="1">Uncharacterized protein</fullName>
    </submittedName>
</protein>
<name>A0A9I9EB58_CUCME</name>
<evidence type="ECO:0000313" key="1">
    <source>
        <dbReference type="EnsemblPlants" id="MELO3C031375.2.1"/>
    </source>
</evidence>
<dbReference type="AlphaFoldDB" id="A0A9I9EB58"/>
<proteinExistence type="predicted"/>
<sequence length="152" mass="17554">MKSKGKGKGKLASHREKSVTCHMRTQFCFRVNGRDQLSNATNDQWLTMLLLLDWNFTSSKIEVVAKGRWNSNDSKVIVHHVCLGLHVVRVWVDLPKKLDAFSWRPNSKMTYIEDVDKRTIVQSPDITKTQQASTNNVWDMNNSLLNRFPSHN</sequence>